<dbReference type="SUPFAM" id="SSF52540">
    <property type="entry name" value="P-loop containing nucleoside triphosphate hydrolases"/>
    <property type="match status" value="1"/>
</dbReference>
<name>A0A855XPQ1_9BACL</name>
<dbReference type="EMBL" id="QGTZ01000017">
    <property type="protein sequence ID" value="PWW33714.1"/>
    <property type="molecule type" value="Genomic_DNA"/>
</dbReference>
<dbReference type="PRINTS" id="PR01590">
    <property type="entry name" value="HTHFIS"/>
</dbReference>
<dbReference type="SUPFAM" id="SSF46689">
    <property type="entry name" value="Homeodomain-like"/>
    <property type="match status" value="1"/>
</dbReference>
<accession>A0A855XPQ1</accession>
<keyword evidence="4" id="KW-0804">Transcription</keyword>
<protein>
    <submittedName>
        <fullName evidence="6">Regulatory Fis family protein</fullName>
    </submittedName>
</protein>
<proteinExistence type="predicted"/>
<evidence type="ECO:0000259" key="5">
    <source>
        <dbReference type="PROSITE" id="PS50045"/>
    </source>
</evidence>
<dbReference type="Gene3D" id="3.40.50.300">
    <property type="entry name" value="P-loop containing nucleotide triphosphate hydrolases"/>
    <property type="match status" value="1"/>
</dbReference>
<keyword evidence="1" id="KW-0547">Nucleotide-binding</keyword>
<evidence type="ECO:0000256" key="1">
    <source>
        <dbReference type="ARBA" id="ARBA00022741"/>
    </source>
</evidence>
<evidence type="ECO:0000256" key="2">
    <source>
        <dbReference type="ARBA" id="ARBA00022840"/>
    </source>
</evidence>
<dbReference type="InterPro" id="IPR058031">
    <property type="entry name" value="AAA_lid_NorR"/>
</dbReference>
<dbReference type="GO" id="GO:0043565">
    <property type="term" value="F:sequence-specific DNA binding"/>
    <property type="evidence" value="ECO:0007669"/>
    <property type="project" value="InterPro"/>
</dbReference>
<dbReference type="GO" id="GO:0000156">
    <property type="term" value="F:phosphorelay response regulator activity"/>
    <property type="evidence" value="ECO:0007669"/>
    <property type="project" value="InterPro"/>
</dbReference>
<dbReference type="PROSITE" id="PS50045">
    <property type="entry name" value="SIGMA54_INTERACT_4"/>
    <property type="match status" value="1"/>
</dbReference>
<sequence length="569" mass="63974">MIFIKGRKIMRTRVHIIAPYESMTTIIEECIPLFPQLAIQYEVGDLMKGAELAAQAERNGAEIVISRGGTAQLIKEAVTIPVIDVQLSGYDMIRSLTLASQFNGQTAIVGFANITSGAQSIIDLMELPLKVYTIRSSEDVARLLLELKASGYRQIVGDVITVNTAKTYGMEGLLIQSGKESILRALEDAQLVYRYLSKNHAISIILNNLVTKEHPNLMILDDQNEVVFENLTDFEQNPLTDNHIYLTNTNLDFHQSQVQNVFIVDDYQLTVTAYETTLSNKSYKVYSLEKGQPYAFAQFGITAYTDISMEPIVAESPAMQGVLKNIRALYENHEPIYLLGEADSGKSFLVKHIHQMYSSGGLMLQIDLAKVPPGHLHKIPLSKVRNVEINHLENGSKDEELISFIQTCLQRQIGVFILGEQGLNPNRTLDVELNTIIMPSLVDRQEDLAPLIQHFLSDYYQKYGTVAVKMKEDALQLIRDQVPHMTVNQLRHLIKQAALNEQDYVISAETLSHLLGEQPSSNTMKLSGTLKEIEKEIIQLVLHEENNNQSKAAERLGINRATLWRKLKE</sequence>
<dbReference type="Gene3D" id="1.10.8.60">
    <property type="match status" value="1"/>
</dbReference>
<dbReference type="Pfam" id="PF25601">
    <property type="entry name" value="AAA_lid_14"/>
    <property type="match status" value="1"/>
</dbReference>
<dbReference type="GO" id="GO:0006355">
    <property type="term" value="P:regulation of DNA-templated transcription"/>
    <property type="evidence" value="ECO:0007669"/>
    <property type="project" value="InterPro"/>
</dbReference>
<dbReference type="InterPro" id="IPR010524">
    <property type="entry name" value="Sig_transdc_resp-reg_PrpR_N"/>
</dbReference>
<feature type="domain" description="Sigma-54 factor interaction" evidence="5">
    <location>
        <begin position="312"/>
        <end position="499"/>
    </location>
</feature>
<evidence type="ECO:0000256" key="3">
    <source>
        <dbReference type="ARBA" id="ARBA00023015"/>
    </source>
</evidence>
<evidence type="ECO:0000256" key="4">
    <source>
        <dbReference type="ARBA" id="ARBA00023163"/>
    </source>
</evidence>
<dbReference type="InterPro" id="IPR009057">
    <property type="entry name" value="Homeodomain-like_sf"/>
</dbReference>
<evidence type="ECO:0000313" key="6">
    <source>
        <dbReference type="EMBL" id="PWW33714.1"/>
    </source>
</evidence>
<dbReference type="Gene3D" id="3.40.50.10660">
    <property type="entry name" value="PrpR receptor domain-like"/>
    <property type="match status" value="1"/>
</dbReference>
<dbReference type="InterPro" id="IPR002078">
    <property type="entry name" value="Sigma_54_int"/>
</dbReference>
<gene>
    <name evidence="6" type="ORF">DET56_11763</name>
</gene>
<dbReference type="Gene3D" id="3.40.50.2300">
    <property type="match status" value="1"/>
</dbReference>
<dbReference type="Gene3D" id="1.10.10.60">
    <property type="entry name" value="Homeodomain-like"/>
    <property type="match status" value="1"/>
</dbReference>
<comment type="caution">
    <text evidence="6">The sequence shown here is derived from an EMBL/GenBank/DDBJ whole genome shotgun (WGS) entry which is preliminary data.</text>
</comment>
<dbReference type="RefSeq" id="WP_244193035.1">
    <property type="nucleotide sequence ID" value="NZ_QGTZ01000017.1"/>
</dbReference>
<dbReference type="Pfam" id="PF02954">
    <property type="entry name" value="HTH_8"/>
    <property type="match status" value="1"/>
</dbReference>
<dbReference type="SUPFAM" id="SSF159800">
    <property type="entry name" value="PrpR receptor domain-like"/>
    <property type="match status" value="1"/>
</dbReference>
<reference evidence="6 7" key="1">
    <citation type="submission" date="2018-05" db="EMBL/GenBank/DDBJ databases">
        <title>Freshwater and sediment microbial communities from various areas in North America, analyzing microbe dynamics in response to fracking.</title>
        <authorList>
            <person name="Lamendella R."/>
        </authorList>
    </citation>
    <scope>NUCLEOTIDE SEQUENCE [LARGE SCALE GENOMIC DNA]</scope>
    <source>
        <strain evidence="6 7">DB-3</strain>
    </source>
</reference>
<organism evidence="6 7">
    <name type="scientific">Paenibacillus pabuli</name>
    <dbReference type="NCBI Taxonomy" id="1472"/>
    <lineage>
        <taxon>Bacteria</taxon>
        <taxon>Bacillati</taxon>
        <taxon>Bacillota</taxon>
        <taxon>Bacilli</taxon>
        <taxon>Bacillales</taxon>
        <taxon>Paenibacillaceae</taxon>
        <taxon>Paenibacillus</taxon>
    </lineage>
</organism>
<keyword evidence="2" id="KW-0067">ATP-binding</keyword>
<dbReference type="InterPro" id="IPR027417">
    <property type="entry name" value="P-loop_NTPase"/>
</dbReference>
<evidence type="ECO:0000313" key="7">
    <source>
        <dbReference type="Proteomes" id="UP000247078"/>
    </source>
</evidence>
<dbReference type="PANTHER" id="PTHR32071">
    <property type="entry name" value="TRANSCRIPTIONAL REGULATORY PROTEIN"/>
    <property type="match status" value="1"/>
</dbReference>
<keyword evidence="3" id="KW-0805">Transcription regulation</keyword>
<dbReference type="Pfam" id="PF06506">
    <property type="entry name" value="PrpR_N"/>
    <property type="match status" value="1"/>
</dbReference>
<dbReference type="GO" id="GO:0005524">
    <property type="term" value="F:ATP binding"/>
    <property type="evidence" value="ECO:0007669"/>
    <property type="project" value="UniProtKB-KW"/>
</dbReference>
<dbReference type="Proteomes" id="UP000247078">
    <property type="component" value="Unassembled WGS sequence"/>
</dbReference>
<dbReference type="AlphaFoldDB" id="A0A855XPQ1"/>
<dbReference type="InterPro" id="IPR002197">
    <property type="entry name" value="HTH_Fis"/>
</dbReference>